<dbReference type="SMART" id="SM00302">
    <property type="entry name" value="GED"/>
    <property type="match status" value="1"/>
</dbReference>
<dbReference type="GO" id="GO:0005737">
    <property type="term" value="C:cytoplasm"/>
    <property type="evidence" value="ECO:0007669"/>
    <property type="project" value="TreeGrafter"/>
</dbReference>
<dbReference type="InterPro" id="IPR000375">
    <property type="entry name" value="Dynamin_stalk"/>
</dbReference>
<dbReference type="Gene3D" id="1.20.120.1240">
    <property type="entry name" value="Dynamin, middle domain"/>
    <property type="match status" value="1"/>
</dbReference>
<gene>
    <name evidence="6" type="ORF">B4U80_02111</name>
</gene>
<proteinExistence type="predicted"/>
<name>A0A443S5R5_9ACAR</name>
<feature type="domain" description="GED" evidence="5">
    <location>
        <begin position="194"/>
        <end position="284"/>
    </location>
</feature>
<protein>
    <recommendedName>
        <fullName evidence="1">dynamin GTPase</fullName>
        <ecNumber evidence="1">3.6.5.5</ecNumber>
    </recommendedName>
</protein>
<dbReference type="EC" id="3.6.5.5" evidence="1"/>
<dbReference type="PROSITE" id="PS51388">
    <property type="entry name" value="GED"/>
    <property type="match status" value="1"/>
</dbReference>
<keyword evidence="7" id="KW-1185">Reference proteome</keyword>
<dbReference type="GO" id="GO:0008017">
    <property type="term" value="F:microtubule binding"/>
    <property type="evidence" value="ECO:0007669"/>
    <property type="project" value="TreeGrafter"/>
</dbReference>
<evidence type="ECO:0000256" key="1">
    <source>
        <dbReference type="ARBA" id="ARBA00011980"/>
    </source>
</evidence>
<keyword evidence="3" id="KW-0378">Hydrolase</keyword>
<reference evidence="6 7" key="1">
    <citation type="journal article" date="2018" name="Gigascience">
        <title>Genomes of trombidid mites reveal novel predicted allergens and laterally-transferred genes associated with secondary metabolism.</title>
        <authorList>
            <person name="Dong X."/>
            <person name="Chaisiri K."/>
            <person name="Xia D."/>
            <person name="Armstrong S.D."/>
            <person name="Fang Y."/>
            <person name="Donnelly M.J."/>
            <person name="Kadowaki T."/>
            <person name="McGarry J.W."/>
            <person name="Darby A.C."/>
            <person name="Makepeace B.L."/>
        </authorList>
    </citation>
    <scope>NUCLEOTIDE SEQUENCE [LARGE SCALE GENOMIC DNA]</scope>
    <source>
        <strain evidence="6">UoL-UT</strain>
    </source>
</reference>
<evidence type="ECO:0000313" key="7">
    <source>
        <dbReference type="Proteomes" id="UP000288716"/>
    </source>
</evidence>
<keyword evidence="4" id="KW-0342">GTP-binding</keyword>
<dbReference type="InterPro" id="IPR020850">
    <property type="entry name" value="GED_dom"/>
</dbReference>
<dbReference type="InterPro" id="IPR022812">
    <property type="entry name" value="Dynamin"/>
</dbReference>
<dbReference type="PANTHER" id="PTHR11566:SF212">
    <property type="entry name" value="DYNAMIN"/>
    <property type="match status" value="1"/>
</dbReference>
<evidence type="ECO:0000256" key="2">
    <source>
        <dbReference type="ARBA" id="ARBA00022741"/>
    </source>
</evidence>
<dbReference type="Pfam" id="PF02212">
    <property type="entry name" value="GED"/>
    <property type="match status" value="1"/>
</dbReference>
<dbReference type="STRING" id="299467.A0A443S5R5"/>
<comment type="caution">
    <text evidence="6">The sequence shown here is derived from an EMBL/GenBank/DDBJ whole genome shotgun (WGS) entry which is preliminary data.</text>
</comment>
<evidence type="ECO:0000256" key="3">
    <source>
        <dbReference type="ARBA" id="ARBA00022801"/>
    </source>
</evidence>
<evidence type="ECO:0000259" key="5">
    <source>
        <dbReference type="PROSITE" id="PS51388"/>
    </source>
</evidence>
<organism evidence="6 7">
    <name type="scientific">Leptotrombidium deliense</name>
    <dbReference type="NCBI Taxonomy" id="299467"/>
    <lineage>
        <taxon>Eukaryota</taxon>
        <taxon>Metazoa</taxon>
        <taxon>Ecdysozoa</taxon>
        <taxon>Arthropoda</taxon>
        <taxon>Chelicerata</taxon>
        <taxon>Arachnida</taxon>
        <taxon>Acari</taxon>
        <taxon>Acariformes</taxon>
        <taxon>Trombidiformes</taxon>
        <taxon>Prostigmata</taxon>
        <taxon>Anystina</taxon>
        <taxon>Parasitengona</taxon>
        <taxon>Trombiculoidea</taxon>
        <taxon>Trombiculidae</taxon>
        <taxon>Leptotrombidium</taxon>
    </lineage>
</organism>
<dbReference type="GO" id="GO:0005874">
    <property type="term" value="C:microtubule"/>
    <property type="evidence" value="ECO:0007669"/>
    <property type="project" value="TreeGrafter"/>
</dbReference>
<dbReference type="GO" id="GO:0003924">
    <property type="term" value="F:GTPase activity"/>
    <property type="evidence" value="ECO:0007669"/>
    <property type="project" value="InterPro"/>
</dbReference>
<dbReference type="GO" id="GO:0005525">
    <property type="term" value="F:GTP binding"/>
    <property type="evidence" value="ECO:0007669"/>
    <property type="project" value="UniProtKB-KW"/>
</dbReference>
<keyword evidence="2" id="KW-0547">Nucleotide-binding</keyword>
<feature type="non-terminal residue" evidence="6">
    <location>
        <position position="1"/>
    </location>
</feature>
<dbReference type="GO" id="GO:0031623">
    <property type="term" value="P:receptor internalization"/>
    <property type="evidence" value="ECO:0007669"/>
    <property type="project" value="TreeGrafter"/>
</dbReference>
<dbReference type="AlphaFoldDB" id="A0A443S5R5"/>
<evidence type="ECO:0000313" key="6">
    <source>
        <dbReference type="EMBL" id="RWS22877.1"/>
    </source>
</evidence>
<evidence type="ECO:0000256" key="4">
    <source>
        <dbReference type="ARBA" id="ARBA00023134"/>
    </source>
</evidence>
<dbReference type="InterPro" id="IPR003130">
    <property type="entry name" value="GED"/>
</dbReference>
<dbReference type="VEuPathDB" id="VectorBase:LDEU009163"/>
<dbReference type="Pfam" id="PF01031">
    <property type="entry name" value="Dynamin_M"/>
    <property type="match status" value="1"/>
</dbReference>
<sequence>REISFAITNIRGINIGIYTPDLAFEAVVKDQLANNLNKLFTDRFKEPTNVCIDLVTTELLKTVGDCCAIVKAYPRLRAIIERLVNEHIEKRQRKVKNKIKDRIKIESAYMNTAHEDFIGLTGATRLMAKKDIVETEGNNKMNDKMELIFKTKDEFNKLYEAFSKLGITVDKPEEKCPSKKGKNCEEGADFTNEVDLIRIQVESYLKIMKKNMKDYIPKLIMHHLVNNTREFLTIDLHASLLAYDEKELLMIDPEVEKQRKKLAVKYDSCKEALNVIRNISSESF</sequence>
<dbReference type="PANTHER" id="PTHR11566">
    <property type="entry name" value="DYNAMIN"/>
    <property type="match status" value="1"/>
</dbReference>
<dbReference type="EMBL" id="NCKV01007672">
    <property type="protein sequence ID" value="RWS22877.1"/>
    <property type="molecule type" value="Genomic_DNA"/>
</dbReference>
<dbReference type="OrthoDB" id="6414584at2759"/>
<accession>A0A443S5R5</accession>
<dbReference type="Proteomes" id="UP000288716">
    <property type="component" value="Unassembled WGS sequence"/>
</dbReference>
<dbReference type="GO" id="GO:0005886">
    <property type="term" value="C:plasma membrane"/>
    <property type="evidence" value="ECO:0007669"/>
    <property type="project" value="TreeGrafter"/>
</dbReference>